<evidence type="ECO:0000256" key="7">
    <source>
        <dbReference type="ARBA" id="ARBA00022801"/>
    </source>
</evidence>
<dbReference type="CDD" id="cd19501">
    <property type="entry name" value="RecA-like_FtsH"/>
    <property type="match status" value="1"/>
</dbReference>
<dbReference type="GO" id="GO:0004222">
    <property type="term" value="F:metalloendopeptidase activity"/>
    <property type="evidence" value="ECO:0007669"/>
    <property type="project" value="InterPro"/>
</dbReference>
<dbReference type="GO" id="GO:0006508">
    <property type="term" value="P:proteolysis"/>
    <property type="evidence" value="ECO:0007669"/>
    <property type="project" value="UniProtKB-KW"/>
</dbReference>
<dbReference type="EC" id="3.4.24.-" evidence="14"/>
<evidence type="ECO:0000256" key="13">
    <source>
        <dbReference type="ARBA" id="ARBA00061570"/>
    </source>
</evidence>
<feature type="active site" evidence="14">
    <location>
        <position position="432"/>
    </location>
</feature>
<dbReference type="GO" id="GO:0004176">
    <property type="term" value="F:ATP-dependent peptidase activity"/>
    <property type="evidence" value="ECO:0007669"/>
    <property type="project" value="InterPro"/>
</dbReference>
<evidence type="ECO:0000256" key="2">
    <source>
        <dbReference type="ARBA" id="ARBA00010044"/>
    </source>
</evidence>
<keyword evidence="19" id="KW-1185">Reference proteome</keyword>
<dbReference type="SUPFAM" id="SSF140990">
    <property type="entry name" value="FtsH protease domain-like"/>
    <property type="match status" value="1"/>
</dbReference>
<dbReference type="Gene3D" id="1.20.58.760">
    <property type="entry name" value="Peptidase M41"/>
    <property type="match status" value="1"/>
</dbReference>
<dbReference type="PANTHER" id="PTHR23076:SF113">
    <property type="entry name" value="ATP-DEPENDENT ZINC METALLOPROTEASE FTSH 1, CHLOROPLASTIC-RELATED"/>
    <property type="match status" value="1"/>
</dbReference>
<dbReference type="Proteomes" id="UP000019364">
    <property type="component" value="Unassembled WGS sequence"/>
</dbReference>
<evidence type="ECO:0000256" key="4">
    <source>
        <dbReference type="ARBA" id="ARBA00022692"/>
    </source>
</evidence>
<evidence type="ECO:0000256" key="15">
    <source>
        <dbReference type="RuleBase" id="RU003651"/>
    </source>
</evidence>
<dbReference type="InterPro" id="IPR003593">
    <property type="entry name" value="AAA+_ATPase"/>
</dbReference>
<dbReference type="InterPro" id="IPR003960">
    <property type="entry name" value="ATPase_AAA_CS"/>
</dbReference>
<dbReference type="InterPro" id="IPR027417">
    <property type="entry name" value="P-loop_NTPase"/>
</dbReference>
<dbReference type="FunFam" id="3.40.50.300:FF:000001">
    <property type="entry name" value="ATP-dependent zinc metalloprotease FtsH"/>
    <property type="match status" value="1"/>
</dbReference>
<evidence type="ECO:0000256" key="9">
    <source>
        <dbReference type="ARBA" id="ARBA00022840"/>
    </source>
</evidence>
<dbReference type="FunFam" id="1.20.58.760:FF:000001">
    <property type="entry name" value="ATP-dependent zinc metalloprotease FtsH"/>
    <property type="match status" value="1"/>
</dbReference>
<feature type="binding site" evidence="14">
    <location>
        <position position="431"/>
    </location>
    <ligand>
        <name>Zn(2+)</name>
        <dbReference type="ChEBI" id="CHEBI:29105"/>
        <note>catalytic</note>
    </ligand>
</feature>
<keyword evidence="7 14" id="KW-0378">Hydrolase</keyword>
<dbReference type="GO" id="GO:0051301">
    <property type="term" value="P:cell division"/>
    <property type="evidence" value="ECO:0007669"/>
    <property type="project" value="UniProtKB-KW"/>
</dbReference>
<gene>
    <name evidence="14" type="primary">ftsH</name>
    <name evidence="18" type="ORF">JCM16418_4790</name>
</gene>
<comment type="caution">
    <text evidence="18">The sequence shown here is derived from an EMBL/GenBank/DDBJ whole genome shotgun (WGS) entry which is preliminary data.</text>
</comment>
<dbReference type="eggNOG" id="COG0465">
    <property type="taxonomic scope" value="Bacteria"/>
</dbReference>
<comment type="function">
    <text evidence="14">Acts as a processive, ATP-dependent zinc metallopeptidase for both cytoplasmic and membrane proteins. Plays a role in the quality control of integral membrane proteins.</text>
</comment>
<comment type="similarity">
    <text evidence="2 14">In the C-terminal section; belongs to the peptidase M41 family.</text>
</comment>
<dbReference type="OrthoDB" id="9809379at2"/>
<keyword evidence="6 14" id="KW-0547">Nucleotide-binding</keyword>
<dbReference type="Pfam" id="PF01434">
    <property type="entry name" value="Peptidase_M41"/>
    <property type="match status" value="1"/>
</dbReference>
<evidence type="ECO:0000256" key="6">
    <source>
        <dbReference type="ARBA" id="ARBA00022741"/>
    </source>
</evidence>
<comment type="similarity">
    <text evidence="15">Belongs to the AAA ATPase family.</text>
</comment>
<dbReference type="InterPro" id="IPR011546">
    <property type="entry name" value="Pept_M41_FtsH_extracell"/>
</dbReference>
<evidence type="ECO:0000256" key="16">
    <source>
        <dbReference type="SAM" id="MobiDB-lite"/>
    </source>
</evidence>
<dbReference type="PROSITE" id="PS00674">
    <property type="entry name" value="AAA"/>
    <property type="match status" value="1"/>
</dbReference>
<evidence type="ECO:0000313" key="18">
    <source>
        <dbReference type="EMBL" id="GAF10578.1"/>
    </source>
</evidence>
<keyword evidence="18" id="KW-0131">Cell cycle</keyword>
<feature type="compositionally biased region" description="Gly residues" evidence="16">
    <location>
        <begin position="710"/>
        <end position="719"/>
    </location>
</feature>
<feature type="region of interest" description="Disordered" evidence="16">
    <location>
        <begin position="649"/>
        <end position="719"/>
    </location>
</feature>
<comment type="subunit">
    <text evidence="14">Homohexamer.</text>
</comment>
<dbReference type="GO" id="GO:0016887">
    <property type="term" value="F:ATP hydrolysis activity"/>
    <property type="evidence" value="ECO:0007669"/>
    <property type="project" value="UniProtKB-UniRule"/>
</dbReference>
<feature type="transmembrane region" description="Helical" evidence="14">
    <location>
        <begin position="9"/>
        <end position="26"/>
    </location>
</feature>
<dbReference type="PANTHER" id="PTHR23076">
    <property type="entry name" value="METALLOPROTEASE M41 FTSH"/>
    <property type="match status" value="1"/>
</dbReference>
<evidence type="ECO:0000256" key="10">
    <source>
        <dbReference type="ARBA" id="ARBA00022989"/>
    </source>
</evidence>
<evidence type="ECO:0000259" key="17">
    <source>
        <dbReference type="SMART" id="SM00382"/>
    </source>
</evidence>
<dbReference type="Pfam" id="PF00004">
    <property type="entry name" value="AAA"/>
    <property type="match status" value="1"/>
</dbReference>
<dbReference type="InterPro" id="IPR005936">
    <property type="entry name" value="FtsH"/>
</dbReference>
<dbReference type="GO" id="GO:0030163">
    <property type="term" value="P:protein catabolic process"/>
    <property type="evidence" value="ECO:0007669"/>
    <property type="project" value="UniProtKB-UniRule"/>
</dbReference>
<dbReference type="RefSeq" id="WP_081765534.1">
    <property type="nucleotide sequence ID" value="NZ_BAVZ01000028.1"/>
</dbReference>
<feature type="transmembrane region" description="Helical" evidence="14">
    <location>
        <begin position="116"/>
        <end position="138"/>
    </location>
</feature>
<name>W7YTS9_9BACL</name>
<keyword evidence="14" id="KW-1003">Cell membrane</keyword>
<dbReference type="GO" id="GO:0008270">
    <property type="term" value="F:zinc ion binding"/>
    <property type="evidence" value="ECO:0007669"/>
    <property type="project" value="UniProtKB-UniRule"/>
</dbReference>
<comment type="similarity">
    <text evidence="13 14">In the central section; belongs to the AAA ATPase family.</text>
</comment>
<evidence type="ECO:0000313" key="19">
    <source>
        <dbReference type="Proteomes" id="UP000019364"/>
    </source>
</evidence>
<dbReference type="InterPro" id="IPR037219">
    <property type="entry name" value="Peptidase_M41-like"/>
</dbReference>
<dbReference type="GO" id="GO:0005886">
    <property type="term" value="C:plasma membrane"/>
    <property type="evidence" value="ECO:0007669"/>
    <property type="project" value="UniProtKB-SubCell"/>
</dbReference>
<dbReference type="GO" id="GO:0005524">
    <property type="term" value="F:ATP binding"/>
    <property type="evidence" value="ECO:0007669"/>
    <property type="project" value="UniProtKB-UniRule"/>
</dbReference>
<dbReference type="STRING" id="1236976.JCM16418_4790"/>
<keyword evidence="3 14" id="KW-0645">Protease</keyword>
<keyword evidence="12 14" id="KW-0472">Membrane</keyword>
<proteinExistence type="inferred from homology"/>
<evidence type="ECO:0000256" key="1">
    <source>
        <dbReference type="ARBA" id="ARBA00004370"/>
    </source>
</evidence>
<keyword evidence="4 14" id="KW-0812">Transmembrane</keyword>
<evidence type="ECO:0000256" key="8">
    <source>
        <dbReference type="ARBA" id="ARBA00022833"/>
    </source>
</evidence>
<dbReference type="AlphaFoldDB" id="W7YTS9"/>
<dbReference type="NCBIfam" id="TIGR01241">
    <property type="entry name" value="FtsH_fam"/>
    <property type="match status" value="1"/>
</dbReference>
<keyword evidence="5 14" id="KW-0479">Metal-binding</keyword>
<dbReference type="Gene3D" id="1.10.8.60">
    <property type="match status" value="1"/>
</dbReference>
<dbReference type="InterPro" id="IPR041569">
    <property type="entry name" value="AAA_lid_3"/>
</dbReference>
<accession>W7YTS9</accession>
<dbReference type="SUPFAM" id="SSF52540">
    <property type="entry name" value="P-loop containing nucleoside triphosphate hydrolases"/>
    <property type="match status" value="1"/>
</dbReference>
<evidence type="ECO:0000256" key="5">
    <source>
        <dbReference type="ARBA" id="ARBA00022723"/>
    </source>
</evidence>
<dbReference type="MEROPS" id="M41.009"/>
<feature type="binding site" evidence="14">
    <location>
        <begin position="209"/>
        <end position="216"/>
    </location>
    <ligand>
        <name>ATP</name>
        <dbReference type="ChEBI" id="CHEBI:30616"/>
    </ligand>
</feature>
<dbReference type="EMBL" id="BAVZ01000028">
    <property type="protein sequence ID" value="GAF10578.1"/>
    <property type="molecule type" value="Genomic_DNA"/>
</dbReference>
<evidence type="ECO:0000256" key="12">
    <source>
        <dbReference type="ARBA" id="ARBA00023136"/>
    </source>
</evidence>
<dbReference type="SMART" id="SM00382">
    <property type="entry name" value="AAA"/>
    <property type="match status" value="1"/>
</dbReference>
<evidence type="ECO:0000256" key="14">
    <source>
        <dbReference type="HAMAP-Rule" id="MF_01458"/>
    </source>
</evidence>
<feature type="compositionally biased region" description="Acidic residues" evidence="16">
    <location>
        <begin position="663"/>
        <end position="673"/>
    </location>
</feature>
<keyword evidence="10 14" id="KW-1133">Transmembrane helix</keyword>
<organism evidence="18 19">
    <name type="scientific">Paenibacillus pini JCM 16418</name>
    <dbReference type="NCBI Taxonomy" id="1236976"/>
    <lineage>
        <taxon>Bacteria</taxon>
        <taxon>Bacillati</taxon>
        <taxon>Bacillota</taxon>
        <taxon>Bacilli</taxon>
        <taxon>Bacillales</taxon>
        <taxon>Paenibacillaceae</taxon>
        <taxon>Paenibacillus</taxon>
    </lineage>
</organism>
<feature type="domain" description="AAA+ ATPase" evidence="17">
    <location>
        <begin position="201"/>
        <end position="340"/>
    </location>
</feature>
<reference evidence="18 19" key="1">
    <citation type="journal article" date="2014" name="Genome Announc.">
        <title>Draft Genome Sequence of Paenibacillus pini JCM 16418T, Isolated from the Rhizosphere of Pine Tree.</title>
        <authorList>
            <person name="Yuki M."/>
            <person name="Oshima K."/>
            <person name="Suda W."/>
            <person name="Oshida Y."/>
            <person name="Kitamura K."/>
            <person name="Iida Y."/>
            <person name="Hattori M."/>
            <person name="Ohkuma M."/>
        </authorList>
    </citation>
    <scope>NUCLEOTIDE SEQUENCE [LARGE SCALE GENOMIC DNA]</scope>
    <source>
        <strain evidence="18 19">JCM 16418</strain>
    </source>
</reference>
<dbReference type="Pfam" id="PF17862">
    <property type="entry name" value="AAA_lid_3"/>
    <property type="match status" value="1"/>
</dbReference>
<protein>
    <recommendedName>
        <fullName evidence="14">ATP-dependent zinc metalloprotease FtsH</fullName>
        <ecNumber evidence="14">3.4.24.-</ecNumber>
    </recommendedName>
</protein>
<feature type="binding site" evidence="14">
    <location>
        <position position="435"/>
    </location>
    <ligand>
        <name>Zn(2+)</name>
        <dbReference type="ChEBI" id="CHEBI:29105"/>
        <note>catalytic</note>
    </ligand>
</feature>
<dbReference type="Gene3D" id="3.40.50.300">
    <property type="entry name" value="P-loop containing nucleotide triphosphate hydrolases"/>
    <property type="match status" value="1"/>
</dbReference>
<comment type="cofactor">
    <cofactor evidence="14">
        <name>Zn(2+)</name>
        <dbReference type="ChEBI" id="CHEBI:29105"/>
    </cofactor>
    <text evidence="14">Binds 1 zinc ion per subunit.</text>
</comment>
<dbReference type="Pfam" id="PF06480">
    <property type="entry name" value="FtsH_ext"/>
    <property type="match status" value="1"/>
</dbReference>
<dbReference type="HAMAP" id="MF_01458">
    <property type="entry name" value="FtsH"/>
    <property type="match status" value="1"/>
</dbReference>
<keyword evidence="18" id="KW-0132">Cell division</keyword>
<dbReference type="InterPro" id="IPR000642">
    <property type="entry name" value="Peptidase_M41"/>
</dbReference>
<evidence type="ECO:0000256" key="3">
    <source>
        <dbReference type="ARBA" id="ARBA00022670"/>
    </source>
</evidence>
<dbReference type="InterPro" id="IPR003959">
    <property type="entry name" value="ATPase_AAA_core"/>
</dbReference>
<dbReference type="FunFam" id="1.10.8.60:FF:000001">
    <property type="entry name" value="ATP-dependent zinc metalloprotease FtsH"/>
    <property type="match status" value="1"/>
</dbReference>
<comment type="subcellular location">
    <subcellularLocation>
        <location evidence="14">Cell membrane</location>
        <topology evidence="14">Multi-pass membrane protein</topology>
        <orientation evidence="14">Cytoplasmic side</orientation>
    </subcellularLocation>
    <subcellularLocation>
        <location evidence="1">Membrane</location>
    </subcellularLocation>
</comment>
<feature type="binding site" evidence="14">
    <location>
        <position position="507"/>
    </location>
    <ligand>
        <name>Zn(2+)</name>
        <dbReference type="ChEBI" id="CHEBI:29105"/>
        <note>catalytic</note>
    </ligand>
</feature>
<sequence>MNRFIRNSGFYLILFLVVVGIVQFVSNGNESADVPRYDQFRQQLNAGNVEEMTLQFDGNAYLVTGKYKVKPANDKVKSNLFSTYMPLTDNAVDELVAVSEKNGTQFSVKRMEGESIWLTLLSSLIPLVLMFVLFFFLFNQSQGGGGKVMNFGKSKARLYNEEKKRATFEDVAGADEEKQELVEVVEFLKDPRKFAAVGARIPKGVLLVGPPGTGKTLLARAVAGEAGVPFFSISGSDFVEMFVGVGASRVRDLFENAKKNAPCIIFIDEIDAVGRQRGAGLGGGHDEREQTLNQLLVEMDGFGGNEGIIIVAATNRADILDPALLRPGRFDRQITVDRPDVKGREAVLKVHARNKPLTTDVRLDIIAKRTTGFTGADLENLLNEAALLAARRNRKDISMKEVDEAIDRVIVGTEKRSRVISDREKRIVAYHEAGHTIVGYFLEHADEVHKVTIIPRGRAGGYVIMMPKEDRMLATKQELLDRITGLLGGRVSEEIFIGEIGTGAYSDFQQATSIVRSMIMQYGMSEKLGPMQFGSSQGQVFLGRDIGHEQNYSDSIAYEIDQEMQRFTNDCYERCKDLLIKHSREVHLIANTLLEKETLELDQIRELIENGFLAEDAGKTNGGEGSSENGTPIIESVGDVKVHIQGKDEEVDLSKNEIPNEFPSEDQGIDPNEEPNAVPGDIPNEEPGSTPSEPLNDVSGDIPNDLPNRNGGGLPPETK</sequence>
<keyword evidence="11 14" id="KW-0482">Metalloprotease</keyword>
<keyword evidence="8 14" id="KW-0862">Zinc</keyword>
<keyword evidence="9 14" id="KW-0067">ATP-binding</keyword>
<evidence type="ECO:0000256" key="11">
    <source>
        <dbReference type="ARBA" id="ARBA00023049"/>
    </source>
</evidence>